<dbReference type="PANTHER" id="PTHR32060">
    <property type="entry name" value="TAIL-SPECIFIC PROTEASE"/>
    <property type="match status" value="1"/>
</dbReference>
<dbReference type="InterPro" id="IPR001478">
    <property type="entry name" value="PDZ"/>
</dbReference>
<dbReference type="Gene3D" id="2.30.42.10">
    <property type="match status" value="1"/>
</dbReference>
<dbReference type="Pfam" id="PF03572">
    <property type="entry name" value="Peptidase_S41"/>
    <property type="match status" value="1"/>
</dbReference>
<accession>A0A1F6GQA8</accession>
<dbReference type="CDD" id="cd06782">
    <property type="entry name" value="cpPDZ_CPP-like"/>
    <property type="match status" value="1"/>
</dbReference>
<dbReference type="InterPro" id="IPR029045">
    <property type="entry name" value="ClpP/crotonase-like_dom_sf"/>
</dbReference>
<reference evidence="8 9" key="1">
    <citation type="journal article" date="2016" name="Nat. Commun.">
        <title>Thousands of microbial genomes shed light on interconnected biogeochemical processes in an aquifer system.</title>
        <authorList>
            <person name="Anantharaman K."/>
            <person name="Brown C.T."/>
            <person name="Hug L.A."/>
            <person name="Sharon I."/>
            <person name="Castelle C.J."/>
            <person name="Probst A.J."/>
            <person name="Thomas B.C."/>
            <person name="Singh A."/>
            <person name="Wilkins M.J."/>
            <person name="Karaoz U."/>
            <person name="Brodie E.L."/>
            <person name="Williams K.H."/>
            <person name="Hubbard S.S."/>
            <person name="Banfield J.F."/>
        </authorList>
    </citation>
    <scope>NUCLEOTIDE SEQUENCE [LARGE SCALE GENOMIC DNA]</scope>
</reference>
<dbReference type="GO" id="GO:0004175">
    <property type="term" value="F:endopeptidase activity"/>
    <property type="evidence" value="ECO:0007669"/>
    <property type="project" value="TreeGrafter"/>
</dbReference>
<comment type="similarity">
    <text evidence="1 5">Belongs to the peptidase S41A family.</text>
</comment>
<dbReference type="GO" id="GO:0006508">
    <property type="term" value="P:proteolysis"/>
    <property type="evidence" value="ECO:0007669"/>
    <property type="project" value="UniProtKB-KW"/>
</dbReference>
<dbReference type="Gene3D" id="3.90.226.10">
    <property type="entry name" value="2-enoyl-CoA Hydratase, Chain A, domain 1"/>
    <property type="match status" value="1"/>
</dbReference>
<sequence length="904" mass="100068">MKKTALVFLALCLGFPVLAERFVPRSDLIPKVLEVVHQGYVDQNRVQPMKMLEGALEHLSSLVAPVMTQVTTKGGLVSIEIKVDQHSKTIETQAPKTVKDLNKILQEVSYFVKLNLEKGAKPEEVDYALINGFLRRLDPHTMLLVPEVYSDFSTSTTGNFGGVGMMIGLRKGDLTVIAPIDGTPASRAGLRAKDRIVQIDDESTINMPLTDAVDKLRGEIGTQVVIYIERDGLSAPKKVVLTRDLIKITSVESHVFEENGKRVGYIQLKTFQKNTIEELNEALDEMDYDLKSFRGVILDLRNNPGGLLAQAIQVSDRFLNKGVIVSTAGLDAASIQTYKAHWFSDMTETPLIVLINSGSASASEIVAAALKKNQRAVVMGTQSFGKGSVQQVIPLPDGSALKITTQKYLTPGNLSIQSVGVSPHIEVDPYYVSEDFVRVTPQAADGNEDSLEENFKEWGDKDQAEAPEQRAYYLYQEELKKLGTEEEEEPAETKEAKLEQLKKDFLVQSSLQILLKNEKNDFAGLLKEGHRYMTQEEKEQEKKLTAKFGEFKTDWSVVETKGAPKLEALSWVELKKGEAWEKWAGPVPAKSQVRLYLSVKNQGAAVSRLIATSKSKNPVFDNRQFAFGSLKSGESKSWFVPAEIGEGAISRNDKVVFEFTDASEKELASYHSALAIAENIPPTFAYRLSFKDQGPDTKGNGNGLAEPGETLAVEVEVTNQSTGTSGPLTLLLKNGEGERVFLKKGRLSLPALKSGESGKASFLLEYKSKPLDGNLDFSFDLLDGTYPLASVNEKLKLSLDAKDYQVSNQLPSFTLENFSNTSGQKKVRIKGQVSDLDGVKDVYAYVENKKVYYQNFMDLKEQKKVEFSFEVDLGEDNNRVILLSRDQANVAGQKTLYIRYEAAK</sequence>
<keyword evidence="3 5" id="KW-0378">Hydrolase</keyword>
<dbReference type="InterPro" id="IPR036034">
    <property type="entry name" value="PDZ_sf"/>
</dbReference>
<dbReference type="Pfam" id="PF17820">
    <property type="entry name" value="PDZ_6"/>
    <property type="match status" value="1"/>
</dbReference>
<comment type="caution">
    <text evidence="8">The sequence shown here is derived from an EMBL/GenBank/DDBJ whole genome shotgun (WGS) entry which is preliminary data.</text>
</comment>
<dbReference type="PANTHER" id="PTHR32060:SF30">
    <property type="entry name" value="CARBOXY-TERMINAL PROCESSING PROTEASE CTPA"/>
    <property type="match status" value="1"/>
</dbReference>
<dbReference type="GO" id="GO:0030288">
    <property type="term" value="C:outer membrane-bounded periplasmic space"/>
    <property type="evidence" value="ECO:0007669"/>
    <property type="project" value="TreeGrafter"/>
</dbReference>
<dbReference type="NCBIfam" id="TIGR00225">
    <property type="entry name" value="prc"/>
    <property type="match status" value="1"/>
</dbReference>
<feature type="chain" id="PRO_5009524759" description="PDZ domain-containing protein" evidence="6">
    <location>
        <begin position="20"/>
        <end position="904"/>
    </location>
</feature>
<gene>
    <name evidence="8" type="ORF">A2557_05885</name>
</gene>
<organism evidence="8 9">
    <name type="scientific">Candidatus Lambdaproteobacteria bacterium RIFOXYD2_FULL_56_26</name>
    <dbReference type="NCBI Taxonomy" id="1817773"/>
    <lineage>
        <taxon>Bacteria</taxon>
        <taxon>Pseudomonadati</taxon>
        <taxon>Pseudomonadota</taxon>
        <taxon>Candidatus Lambdaproteobacteria</taxon>
    </lineage>
</organism>
<evidence type="ECO:0000256" key="2">
    <source>
        <dbReference type="ARBA" id="ARBA00022670"/>
    </source>
</evidence>
<evidence type="ECO:0000313" key="9">
    <source>
        <dbReference type="Proteomes" id="UP000177583"/>
    </source>
</evidence>
<dbReference type="EMBL" id="MFNF01000048">
    <property type="protein sequence ID" value="OGH00259.1"/>
    <property type="molecule type" value="Genomic_DNA"/>
</dbReference>
<dbReference type="SUPFAM" id="SSF52096">
    <property type="entry name" value="ClpP/crotonase"/>
    <property type="match status" value="1"/>
</dbReference>
<dbReference type="InterPro" id="IPR005151">
    <property type="entry name" value="Tail-specific_protease"/>
</dbReference>
<evidence type="ECO:0000256" key="5">
    <source>
        <dbReference type="RuleBase" id="RU004404"/>
    </source>
</evidence>
<dbReference type="FunFam" id="2.30.42.10:FF:000063">
    <property type="entry name" value="Peptidase, S41 family"/>
    <property type="match status" value="1"/>
</dbReference>
<feature type="domain" description="PDZ" evidence="7">
    <location>
        <begin position="149"/>
        <end position="217"/>
    </location>
</feature>
<dbReference type="InterPro" id="IPR041489">
    <property type="entry name" value="PDZ_6"/>
</dbReference>
<evidence type="ECO:0000256" key="4">
    <source>
        <dbReference type="ARBA" id="ARBA00022825"/>
    </source>
</evidence>
<protein>
    <recommendedName>
        <fullName evidence="7">PDZ domain-containing protein</fullName>
    </recommendedName>
</protein>
<feature type="signal peptide" evidence="6">
    <location>
        <begin position="1"/>
        <end position="19"/>
    </location>
</feature>
<dbReference type="SMART" id="SM00228">
    <property type="entry name" value="PDZ"/>
    <property type="match status" value="1"/>
</dbReference>
<dbReference type="AlphaFoldDB" id="A0A1F6GQA8"/>
<dbReference type="Gene3D" id="3.30.750.44">
    <property type="match status" value="1"/>
</dbReference>
<name>A0A1F6GQA8_9PROT</name>
<dbReference type="GO" id="GO:0008236">
    <property type="term" value="F:serine-type peptidase activity"/>
    <property type="evidence" value="ECO:0007669"/>
    <property type="project" value="UniProtKB-KW"/>
</dbReference>
<evidence type="ECO:0000313" key="8">
    <source>
        <dbReference type="EMBL" id="OGH00259.1"/>
    </source>
</evidence>
<dbReference type="SUPFAM" id="SSF50156">
    <property type="entry name" value="PDZ domain-like"/>
    <property type="match status" value="1"/>
</dbReference>
<keyword evidence="2 5" id="KW-0645">Protease</keyword>
<keyword evidence="6" id="KW-0732">Signal</keyword>
<dbReference type="GO" id="GO:0007165">
    <property type="term" value="P:signal transduction"/>
    <property type="evidence" value="ECO:0007669"/>
    <property type="project" value="TreeGrafter"/>
</dbReference>
<keyword evidence="4 5" id="KW-0720">Serine protease</keyword>
<evidence type="ECO:0000256" key="3">
    <source>
        <dbReference type="ARBA" id="ARBA00022801"/>
    </source>
</evidence>
<dbReference type="CDD" id="cd07560">
    <property type="entry name" value="Peptidase_S41_CPP"/>
    <property type="match status" value="1"/>
</dbReference>
<evidence type="ECO:0000256" key="1">
    <source>
        <dbReference type="ARBA" id="ARBA00009179"/>
    </source>
</evidence>
<evidence type="ECO:0000259" key="7">
    <source>
        <dbReference type="PROSITE" id="PS50106"/>
    </source>
</evidence>
<dbReference type="InterPro" id="IPR004447">
    <property type="entry name" value="Peptidase_S41A"/>
</dbReference>
<evidence type="ECO:0000256" key="6">
    <source>
        <dbReference type="SAM" id="SignalP"/>
    </source>
</evidence>
<dbReference type="Proteomes" id="UP000177583">
    <property type="component" value="Unassembled WGS sequence"/>
</dbReference>
<proteinExistence type="inferred from homology"/>
<dbReference type="PROSITE" id="PS50106">
    <property type="entry name" value="PDZ"/>
    <property type="match status" value="1"/>
</dbReference>
<dbReference type="SMART" id="SM00245">
    <property type="entry name" value="TSPc"/>
    <property type="match status" value="1"/>
</dbReference>